<dbReference type="EMBL" id="GBXM01037528">
    <property type="protein sequence ID" value="JAH71049.1"/>
    <property type="molecule type" value="Transcribed_RNA"/>
</dbReference>
<name>A0A0E9UYU5_ANGAN</name>
<proteinExistence type="predicted"/>
<protein>
    <submittedName>
        <fullName evidence="1">Uncharacterized protein</fullName>
    </submittedName>
</protein>
<evidence type="ECO:0000313" key="1">
    <source>
        <dbReference type="EMBL" id="JAH71049.1"/>
    </source>
</evidence>
<reference evidence="1" key="1">
    <citation type="submission" date="2014-11" db="EMBL/GenBank/DDBJ databases">
        <authorList>
            <person name="Amaro Gonzalez C."/>
        </authorList>
    </citation>
    <scope>NUCLEOTIDE SEQUENCE</scope>
</reference>
<organism evidence="1">
    <name type="scientific">Anguilla anguilla</name>
    <name type="common">European freshwater eel</name>
    <name type="synonym">Muraena anguilla</name>
    <dbReference type="NCBI Taxonomy" id="7936"/>
    <lineage>
        <taxon>Eukaryota</taxon>
        <taxon>Metazoa</taxon>
        <taxon>Chordata</taxon>
        <taxon>Craniata</taxon>
        <taxon>Vertebrata</taxon>
        <taxon>Euteleostomi</taxon>
        <taxon>Actinopterygii</taxon>
        <taxon>Neopterygii</taxon>
        <taxon>Teleostei</taxon>
        <taxon>Anguilliformes</taxon>
        <taxon>Anguillidae</taxon>
        <taxon>Anguilla</taxon>
    </lineage>
</organism>
<dbReference type="AlphaFoldDB" id="A0A0E9UYU5"/>
<reference evidence="1" key="2">
    <citation type="journal article" date="2015" name="Fish Shellfish Immunol.">
        <title>Early steps in the European eel (Anguilla anguilla)-Vibrio vulnificus interaction in the gills: Role of the RtxA13 toxin.</title>
        <authorList>
            <person name="Callol A."/>
            <person name="Pajuelo D."/>
            <person name="Ebbesson L."/>
            <person name="Teles M."/>
            <person name="MacKenzie S."/>
            <person name="Amaro C."/>
        </authorList>
    </citation>
    <scope>NUCLEOTIDE SEQUENCE</scope>
</reference>
<accession>A0A0E9UYU5</accession>
<sequence length="60" mass="6916">MSWIELYGPGLCVCRENGRGTGRSGLLQLCTEFRTQLSEEHLQEDLKLSRDRMMCFLYGS</sequence>